<evidence type="ECO:0000313" key="4">
    <source>
        <dbReference type="Proteomes" id="UP001575652"/>
    </source>
</evidence>
<dbReference type="Proteomes" id="UP001575652">
    <property type="component" value="Unassembled WGS sequence"/>
</dbReference>
<feature type="region of interest" description="Disordered" evidence="1">
    <location>
        <begin position="160"/>
        <end position="290"/>
    </location>
</feature>
<feature type="compositionally biased region" description="Gly residues" evidence="1">
    <location>
        <begin position="280"/>
        <end position="290"/>
    </location>
</feature>
<feature type="transmembrane region" description="Helical" evidence="2">
    <location>
        <begin position="125"/>
        <end position="147"/>
    </location>
</feature>
<protein>
    <submittedName>
        <fullName evidence="3">Uncharacterized protein</fullName>
    </submittedName>
</protein>
<accession>A0ABV4ULU5</accession>
<sequence>MADDKATEDKPKLLGLSGAQTLASAMAAVTAALVGSFLGVAGTLLGAALGSIVATVGAALYAQTLLSAAGVAKERIPVRRRRGVAADTGDGGTEDSTRERLVASAPSKAADPRPARAGKKSTPKAWIKIASVSVGAFAIAMVGITAVEFGTSQPISTLVSSTTATDSGTAERKTTLGSVLTGNQSPSDEADKPTEQVEEVPEQVEEGTNLDGLDTDGTPSGGDSGSAEIVEPGTGETSETAPADPAPDTQQTPAPAPEPDPIPEPEVSSDPGSAEQDGPSGDGGAAGTDQ</sequence>
<comment type="caution">
    <text evidence="3">The sequence shown here is derived from an EMBL/GenBank/DDBJ whole genome shotgun (WGS) entry which is preliminary data.</text>
</comment>
<evidence type="ECO:0000256" key="1">
    <source>
        <dbReference type="SAM" id="MobiDB-lite"/>
    </source>
</evidence>
<evidence type="ECO:0000256" key="2">
    <source>
        <dbReference type="SAM" id="Phobius"/>
    </source>
</evidence>
<feature type="compositionally biased region" description="Polar residues" evidence="1">
    <location>
        <begin position="175"/>
        <end position="187"/>
    </location>
</feature>
<gene>
    <name evidence="3" type="ORF">ACETWP_06635</name>
</gene>
<feature type="transmembrane region" description="Helical" evidence="2">
    <location>
        <begin position="47"/>
        <end position="72"/>
    </location>
</feature>
<keyword evidence="2" id="KW-1133">Transmembrane helix</keyword>
<keyword evidence="2" id="KW-0812">Transmembrane</keyword>
<proteinExistence type="predicted"/>
<keyword evidence="2" id="KW-0472">Membrane</keyword>
<evidence type="ECO:0000313" key="3">
    <source>
        <dbReference type="EMBL" id="MFB0834261.1"/>
    </source>
</evidence>
<name>A0ABV4ULU5_9MICC</name>
<dbReference type="RefSeq" id="WP_373971432.1">
    <property type="nucleotide sequence ID" value="NZ_JBHDLJ010000004.1"/>
</dbReference>
<feature type="compositionally biased region" description="Pro residues" evidence="1">
    <location>
        <begin position="254"/>
        <end position="264"/>
    </location>
</feature>
<feature type="compositionally biased region" description="Acidic residues" evidence="1">
    <location>
        <begin position="196"/>
        <end position="205"/>
    </location>
</feature>
<feature type="transmembrane region" description="Helical" evidence="2">
    <location>
        <begin position="21"/>
        <end position="41"/>
    </location>
</feature>
<keyword evidence="4" id="KW-1185">Reference proteome</keyword>
<feature type="compositionally biased region" description="Low complexity" evidence="1">
    <location>
        <begin position="236"/>
        <end position="253"/>
    </location>
</feature>
<organism evidence="3 4">
    <name type="scientific">Arthrobacter halodurans</name>
    <dbReference type="NCBI Taxonomy" id="516699"/>
    <lineage>
        <taxon>Bacteria</taxon>
        <taxon>Bacillati</taxon>
        <taxon>Actinomycetota</taxon>
        <taxon>Actinomycetes</taxon>
        <taxon>Micrococcales</taxon>
        <taxon>Micrococcaceae</taxon>
        <taxon>Arthrobacter</taxon>
    </lineage>
</organism>
<reference evidence="3 4" key="1">
    <citation type="submission" date="2024-09" db="EMBL/GenBank/DDBJ databases">
        <authorList>
            <person name="Salinas-Garcia M.A."/>
            <person name="Prieme A."/>
        </authorList>
    </citation>
    <scope>NUCLEOTIDE SEQUENCE [LARGE SCALE GENOMIC DNA]</scope>
    <source>
        <strain evidence="3 4">DSM 21081</strain>
    </source>
</reference>
<dbReference type="EMBL" id="JBHDLJ010000004">
    <property type="protein sequence ID" value="MFB0834261.1"/>
    <property type="molecule type" value="Genomic_DNA"/>
</dbReference>
<feature type="region of interest" description="Disordered" evidence="1">
    <location>
        <begin position="81"/>
        <end position="122"/>
    </location>
</feature>